<dbReference type="Proteomes" id="UP001279734">
    <property type="component" value="Unassembled WGS sequence"/>
</dbReference>
<dbReference type="SMART" id="SM00185">
    <property type="entry name" value="ARM"/>
    <property type="match status" value="4"/>
</dbReference>
<dbReference type="PANTHER" id="PTHR22895">
    <property type="entry name" value="ARMADILLO REPEAT-CONTAINING PROTEIN 6"/>
    <property type="match status" value="1"/>
</dbReference>
<reference evidence="2" key="1">
    <citation type="submission" date="2023-05" db="EMBL/GenBank/DDBJ databases">
        <title>Nepenthes gracilis genome sequencing.</title>
        <authorList>
            <person name="Fukushima K."/>
        </authorList>
    </citation>
    <scope>NUCLEOTIDE SEQUENCE</scope>
    <source>
        <strain evidence="2">SING2019-196</strain>
    </source>
</reference>
<evidence type="ECO:0000256" key="1">
    <source>
        <dbReference type="ARBA" id="ARBA00022737"/>
    </source>
</evidence>
<dbReference type="SUPFAM" id="SSF48371">
    <property type="entry name" value="ARM repeat"/>
    <property type="match status" value="1"/>
</dbReference>
<dbReference type="InterPro" id="IPR000225">
    <property type="entry name" value="Armadillo"/>
</dbReference>
<dbReference type="InterPro" id="IPR011989">
    <property type="entry name" value="ARM-like"/>
</dbReference>
<sequence>MAVRTISQEAFDDLVRENLEELGMDPPEALQDAIETLTLQGVDLSGIVTCVPGQFSANDHPVMRLLDKIKHFESNFNCDARDLEELAASLHQLSNLCSADNSENANIAAKNRGVELVTSVFSKVSPCGNNQVTVSALKALASLLYDVQCAETFQKSGGPYIIMDVLNGDRQNLEILDGCFSVIGAAATRNEVLKESFMNLKIEQSIIRIMRRHSAGSIPSLYDAIRILLTSDDNRVVASQVYGYARKFAEIGVAEALVDSLSEALSSPSVVSASVALKAVAVNDEICRVVAGKGGIDAILRCIDGSGECGNKVVARSCCSLLSKLAGSDVNKSAIVEKGGIGRVIKISKIFSDDASVLQEVMYLISVLSLRSPDHAARAVEAGAGDLANQAMQKFPTAQQLQRNACLMIRNLAVRNPENRTILLSSGIETAIRKAKEVHGSCKDPATDALRDLGLNNYNS</sequence>
<comment type="caution">
    <text evidence="2">The sequence shown here is derived from an EMBL/GenBank/DDBJ whole genome shotgun (WGS) entry which is preliminary data.</text>
</comment>
<evidence type="ECO:0000313" key="2">
    <source>
        <dbReference type="EMBL" id="GMH16226.1"/>
    </source>
</evidence>
<dbReference type="EMBL" id="BSYO01000016">
    <property type="protein sequence ID" value="GMH16226.1"/>
    <property type="molecule type" value="Genomic_DNA"/>
</dbReference>
<gene>
    <name evidence="2" type="ORF">Nepgr_018067</name>
</gene>
<evidence type="ECO:0000313" key="3">
    <source>
        <dbReference type="Proteomes" id="UP001279734"/>
    </source>
</evidence>
<proteinExistence type="predicted"/>
<organism evidence="2 3">
    <name type="scientific">Nepenthes gracilis</name>
    <name type="common">Slender pitcher plant</name>
    <dbReference type="NCBI Taxonomy" id="150966"/>
    <lineage>
        <taxon>Eukaryota</taxon>
        <taxon>Viridiplantae</taxon>
        <taxon>Streptophyta</taxon>
        <taxon>Embryophyta</taxon>
        <taxon>Tracheophyta</taxon>
        <taxon>Spermatophyta</taxon>
        <taxon>Magnoliopsida</taxon>
        <taxon>eudicotyledons</taxon>
        <taxon>Gunneridae</taxon>
        <taxon>Pentapetalae</taxon>
        <taxon>Caryophyllales</taxon>
        <taxon>Nepenthaceae</taxon>
        <taxon>Nepenthes</taxon>
    </lineage>
</organism>
<evidence type="ECO:0008006" key="4">
    <source>
        <dbReference type="Google" id="ProtNLM"/>
    </source>
</evidence>
<dbReference type="AlphaFoldDB" id="A0AAD3ST45"/>
<name>A0AAD3ST45_NEPGR</name>
<dbReference type="Gene3D" id="1.25.10.10">
    <property type="entry name" value="Leucine-rich Repeat Variant"/>
    <property type="match status" value="2"/>
</dbReference>
<protein>
    <recommendedName>
        <fullName evidence="4">Armadillo repeat-containing protein 6</fullName>
    </recommendedName>
</protein>
<dbReference type="InterPro" id="IPR016024">
    <property type="entry name" value="ARM-type_fold"/>
</dbReference>
<accession>A0AAD3ST45</accession>
<dbReference type="PANTHER" id="PTHR22895:SF0">
    <property type="entry name" value="ARMADILLO REPEAT-CONTAINING PROTEIN 6"/>
    <property type="match status" value="1"/>
</dbReference>
<keyword evidence="1" id="KW-0677">Repeat</keyword>
<keyword evidence="3" id="KW-1185">Reference proteome</keyword>